<dbReference type="Gene3D" id="1.20.890.10">
    <property type="entry name" value="cAMP-dependent protein kinase regulatory subunit, dimerization-anchoring domain"/>
    <property type="match status" value="1"/>
</dbReference>
<feature type="region of interest" description="Disordered" evidence="1">
    <location>
        <begin position="111"/>
        <end position="163"/>
    </location>
</feature>
<dbReference type="AlphaFoldDB" id="A0A8D8ZGQ7"/>
<organism evidence="3">
    <name type="scientific">Cacopsylla melanoneura</name>
    <dbReference type="NCBI Taxonomy" id="428564"/>
    <lineage>
        <taxon>Eukaryota</taxon>
        <taxon>Metazoa</taxon>
        <taxon>Ecdysozoa</taxon>
        <taxon>Arthropoda</taxon>
        <taxon>Hexapoda</taxon>
        <taxon>Insecta</taxon>
        <taxon>Pterygota</taxon>
        <taxon>Neoptera</taxon>
        <taxon>Paraneoptera</taxon>
        <taxon>Hemiptera</taxon>
        <taxon>Sternorrhyncha</taxon>
        <taxon>Psylloidea</taxon>
        <taxon>Psyllidae</taxon>
        <taxon>Psyllinae</taxon>
        <taxon>Cacopsylla</taxon>
    </lineage>
</organism>
<name>A0A8D8ZGQ7_9HEMI</name>
<feature type="compositionally biased region" description="Acidic residues" evidence="1">
    <location>
        <begin position="136"/>
        <end position="146"/>
    </location>
</feature>
<protein>
    <recommendedName>
        <fullName evidence="2">RIIa domain-containing protein</fullName>
    </recommendedName>
</protein>
<sequence length="163" mass="18245">MINCDDFPQVTVPNEFRDILLELTLNFLMEQPNNIAKFGVEFFTKLEKSKRTKIYRNQAEIDEYRRLCNASERDLPESIKSSVEEVEQLIEPSETSFAIPESVIMMGAEEEQGSVLNEDDLNEEAANEEAANQEVPNEEGAAEEPQNDAADAVAEEAAAVAED</sequence>
<evidence type="ECO:0000259" key="2">
    <source>
        <dbReference type="Pfam" id="PF02197"/>
    </source>
</evidence>
<feature type="compositionally biased region" description="Acidic residues" evidence="1">
    <location>
        <begin position="111"/>
        <end position="127"/>
    </location>
</feature>
<evidence type="ECO:0000256" key="1">
    <source>
        <dbReference type="SAM" id="MobiDB-lite"/>
    </source>
</evidence>
<dbReference type="EMBL" id="HBUF01513626">
    <property type="protein sequence ID" value="CAG6747290.1"/>
    <property type="molecule type" value="Transcribed_RNA"/>
</dbReference>
<dbReference type="InterPro" id="IPR003117">
    <property type="entry name" value="cAMP_dep_PK_reg_su_I/II_a/b"/>
</dbReference>
<feature type="domain" description="RIIa" evidence="2">
    <location>
        <begin position="15"/>
        <end position="49"/>
    </location>
</feature>
<proteinExistence type="predicted"/>
<accession>A0A8D8ZGQ7</accession>
<reference evidence="3" key="1">
    <citation type="submission" date="2021-05" db="EMBL/GenBank/DDBJ databases">
        <authorList>
            <person name="Alioto T."/>
            <person name="Alioto T."/>
            <person name="Gomez Garrido J."/>
        </authorList>
    </citation>
    <scope>NUCLEOTIDE SEQUENCE</scope>
</reference>
<feature type="compositionally biased region" description="Low complexity" evidence="1">
    <location>
        <begin position="148"/>
        <end position="163"/>
    </location>
</feature>
<dbReference type="SUPFAM" id="SSF47391">
    <property type="entry name" value="Dimerization-anchoring domain of cAMP-dependent PK regulatory subunit"/>
    <property type="match status" value="1"/>
</dbReference>
<evidence type="ECO:0000313" key="3">
    <source>
        <dbReference type="EMBL" id="CAG6747290.1"/>
    </source>
</evidence>
<dbReference type="Pfam" id="PF02197">
    <property type="entry name" value="RIIa"/>
    <property type="match status" value="1"/>
</dbReference>